<dbReference type="RefSeq" id="WP_152871707.1">
    <property type="nucleotide sequence ID" value="NZ_WBSL01000005.1"/>
</dbReference>
<dbReference type="AlphaFoldDB" id="A0A7X1TSE7"/>
<comment type="caution">
    <text evidence="1">The sequence shown here is derived from an EMBL/GenBank/DDBJ whole genome shotgun (WGS) entry which is preliminary data.</text>
</comment>
<accession>A0A7X1TSE7</accession>
<organism evidence="1 2">
    <name type="scientific">Deinococcus terrestris</name>
    <dbReference type="NCBI Taxonomy" id="2651870"/>
    <lineage>
        <taxon>Bacteria</taxon>
        <taxon>Thermotogati</taxon>
        <taxon>Deinococcota</taxon>
        <taxon>Deinococci</taxon>
        <taxon>Deinococcales</taxon>
        <taxon>Deinococcaceae</taxon>
        <taxon>Deinococcus</taxon>
    </lineage>
</organism>
<evidence type="ECO:0000313" key="2">
    <source>
        <dbReference type="Proteomes" id="UP000484842"/>
    </source>
</evidence>
<dbReference type="EMBL" id="WBSL01000005">
    <property type="protein sequence ID" value="MPY67376.1"/>
    <property type="molecule type" value="Genomic_DNA"/>
</dbReference>
<proteinExistence type="predicted"/>
<name>A0A7X1TSE7_9DEIO</name>
<evidence type="ECO:0000313" key="1">
    <source>
        <dbReference type="EMBL" id="MPY67376.1"/>
    </source>
</evidence>
<dbReference type="Proteomes" id="UP000484842">
    <property type="component" value="Unassembled WGS sequence"/>
</dbReference>
<reference evidence="1 2" key="1">
    <citation type="submission" date="2019-10" db="EMBL/GenBank/DDBJ databases">
        <title>Deinococcus sp. isolated from soil.</title>
        <authorList>
            <person name="Li Y."/>
            <person name="Wang J."/>
        </authorList>
    </citation>
    <scope>NUCLEOTIDE SEQUENCE [LARGE SCALE GENOMIC DNA]</scope>
    <source>
        <strain evidence="1 2">SDU3-2</strain>
    </source>
</reference>
<sequence length="214" mass="24567">MLKLNNPKFGANSFIGKRVNELAYWATMQPPKTRNPKEDIPQQKGSFNECMFKLIAEQYYPAELIEFDEERAWEQFLKGRNGTPDDYDLTVNGHTVDVKCDSRMSSTGNVCFEIETKTGRPSLLLKESIDYSAHMSYFIRNISGCPPKLAERHNKGLKVVITDLNALRQYLKPDEQGYSIGEYRSEFTRFGTACIYLPIAYLTNSLKVADLYIY</sequence>
<protein>
    <submittedName>
        <fullName evidence="1">Uncharacterized protein</fullName>
    </submittedName>
</protein>
<gene>
    <name evidence="1" type="ORF">F8S09_11875</name>
</gene>
<keyword evidence="2" id="KW-1185">Reference proteome</keyword>